<evidence type="ECO:0000313" key="2">
    <source>
        <dbReference type="EMBL" id="PYH32559.1"/>
    </source>
</evidence>
<dbReference type="Proteomes" id="UP000247647">
    <property type="component" value="Unassembled WGS sequence"/>
</dbReference>
<proteinExistence type="predicted"/>
<dbReference type="EMBL" id="KZ821467">
    <property type="protein sequence ID" value="PYH32559.1"/>
    <property type="molecule type" value="Genomic_DNA"/>
</dbReference>
<accession>A0A318YEL9</accession>
<feature type="compositionally biased region" description="Basic and acidic residues" evidence="1">
    <location>
        <begin position="41"/>
        <end position="53"/>
    </location>
</feature>
<dbReference type="GeneID" id="37120261"/>
<name>A0A318YEL9_ASPNB</name>
<dbReference type="AlphaFoldDB" id="A0A318YEL9"/>
<evidence type="ECO:0000256" key="1">
    <source>
        <dbReference type="SAM" id="MobiDB-lite"/>
    </source>
</evidence>
<evidence type="ECO:0000313" key="3">
    <source>
        <dbReference type="Proteomes" id="UP000247647"/>
    </source>
</evidence>
<sequence>MINGKSAGIFRTRTCAAGQSTAHVVAEFPQIPPDRLIPPSRMKDPHPHPHQSEHSWSAFG</sequence>
<keyword evidence="3" id="KW-1185">Reference proteome</keyword>
<feature type="region of interest" description="Disordered" evidence="1">
    <location>
        <begin position="30"/>
        <end position="60"/>
    </location>
</feature>
<protein>
    <submittedName>
        <fullName evidence="2">Uncharacterized protein</fullName>
    </submittedName>
</protein>
<dbReference type="RefSeq" id="XP_025478037.1">
    <property type="nucleotide sequence ID" value="XM_025617805.1"/>
</dbReference>
<gene>
    <name evidence="2" type="ORF">BO87DRAFT_103200</name>
</gene>
<organism evidence="2 3">
    <name type="scientific">Aspergillus neoniger (strain CBS 115656)</name>
    <dbReference type="NCBI Taxonomy" id="1448310"/>
    <lineage>
        <taxon>Eukaryota</taxon>
        <taxon>Fungi</taxon>
        <taxon>Dikarya</taxon>
        <taxon>Ascomycota</taxon>
        <taxon>Pezizomycotina</taxon>
        <taxon>Eurotiomycetes</taxon>
        <taxon>Eurotiomycetidae</taxon>
        <taxon>Eurotiales</taxon>
        <taxon>Aspergillaceae</taxon>
        <taxon>Aspergillus</taxon>
        <taxon>Aspergillus subgen. Circumdati</taxon>
    </lineage>
</organism>
<reference evidence="2" key="1">
    <citation type="submission" date="2016-12" db="EMBL/GenBank/DDBJ databases">
        <title>The genomes of Aspergillus section Nigri reveals drivers in fungal speciation.</title>
        <authorList>
            <consortium name="DOE Joint Genome Institute"/>
            <person name="Vesth T.C."/>
            <person name="Nybo J."/>
            <person name="Theobald S."/>
            <person name="Brandl J."/>
            <person name="Frisvad J.C."/>
            <person name="Nielsen K.F."/>
            <person name="Lyhne E.K."/>
            <person name="Kogle M.E."/>
            <person name="Kuo A."/>
            <person name="Riley R."/>
            <person name="Clum A."/>
            <person name="Nolan M."/>
            <person name="Lipzen A."/>
            <person name="Salamov A."/>
            <person name="Henrissat B."/>
            <person name="Wiebenga A."/>
            <person name="De Vries R.P."/>
            <person name="Grigoriev I.V."/>
            <person name="Mortensen U.H."/>
            <person name="Andersen M.R."/>
            <person name="Baker S.E."/>
        </authorList>
    </citation>
    <scope>NUCLEOTIDE SEQUENCE [LARGE SCALE GENOMIC DNA]</scope>
    <source>
        <strain evidence="2">CBS 115656</strain>
    </source>
</reference>